<dbReference type="Gene3D" id="2.30.40.10">
    <property type="entry name" value="Urease, subunit C, domain 1"/>
    <property type="match status" value="1"/>
</dbReference>
<organism evidence="3 4">
    <name type="scientific">Chitinophaga solisilvae</name>
    <dbReference type="NCBI Taxonomy" id="1233460"/>
    <lineage>
        <taxon>Bacteria</taxon>
        <taxon>Pseudomonadati</taxon>
        <taxon>Bacteroidota</taxon>
        <taxon>Chitinophagia</taxon>
        <taxon>Chitinophagales</taxon>
        <taxon>Chitinophagaceae</taxon>
        <taxon>Chitinophaga</taxon>
    </lineage>
</organism>
<proteinExistence type="predicted"/>
<dbReference type="GO" id="GO:0016810">
    <property type="term" value="F:hydrolase activity, acting on carbon-nitrogen (but not peptide) bonds"/>
    <property type="evidence" value="ECO:0007669"/>
    <property type="project" value="InterPro"/>
</dbReference>
<keyword evidence="4" id="KW-1185">Reference proteome</keyword>
<feature type="chain" id="PRO_5040500929" evidence="1">
    <location>
        <begin position="20"/>
        <end position="413"/>
    </location>
</feature>
<protein>
    <submittedName>
        <fullName evidence="3">Amidohydrolase family protein</fullName>
    </submittedName>
</protein>
<gene>
    <name evidence="3" type="ORF">ECE50_002880</name>
</gene>
<dbReference type="Gene3D" id="3.20.20.140">
    <property type="entry name" value="Metal-dependent hydrolases"/>
    <property type="match status" value="1"/>
</dbReference>
<dbReference type="EMBL" id="RIAR02000001">
    <property type="protein sequence ID" value="NSL85759.1"/>
    <property type="molecule type" value="Genomic_DNA"/>
</dbReference>
<feature type="domain" description="Amidohydrolase-related" evidence="2">
    <location>
        <begin position="79"/>
        <end position="405"/>
    </location>
</feature>
<reference evidence="3" key="1">
    <citation type="submission" date="2020-05" db="EMBL/GenBank/DDBJ databases">
        <title>Chitinophaga laudate sp. nov., isolated from a tropical peat swamp.</title>
        <authorList>
            <person name="Goh C.B.S."/>
            <person name="Lee M.S."/>
            <person name="Parimannan S."/>
            <person name="Pasbakhsh P."/>
            <person name="Yule C.M."/>
            <person name="Rajandas H."/>
            <person name="Loke S."/>
            <person name="Croft L."/>
            <person name="Tan J.B.L."/>
        </authorList>
    </citation>
    <scope>NUCLEOTIDE SEQUENCE</scope>
    <source>
        <strain evidence="3">Mgbs1</strain>
    </source>
</reference>
<dbReference type="SUPFAM" id="SSF51556">
    <property type="entry name" value="Metallo-dependent hydrolases"/>
    <property type="match status" value="1"/>
</dbReference>
<dbReference type="InterPro" id="IPR011059">
    <property type="entry name" value="Metal-dep_hydrolase_composite"/>
</dbReference>
<dbReference type="Pfam" id="PF01979">
    <property type="entry name" value="Amidohydro_1"/>
    <property type="match status" value="1"/>
</dbReference>
<evidence type="ECO:0000313" key="4">
    <source>
        <dbReference type="Proteomes" id="UP000281028"/>
    </source>
</evidence>
<comment type="caution">
    <text evidence="3">The sequence shown here is derived from an EMBL/GenBank/DDBJ whole genome shotgun (WGS) entry which is preliminary data.</text>
</comment>
<dbReference type="PANTHER" id="PTHR43135">
    <property type="entry name" value="ALPHA-D-RIBOSE 1-METHYLPHOSPHONATE 5-TRIPHOSPHATE DIPHOSPHATASE"/>
    <property type="match status" value="1"/>
</dbReference>
<feature type="signal peptide" evidence="1">
    <location>
        <begin position="1"/>
        <end position="19"/>
    </location>
</feature>
<keyword evidence="1" id="KW-0732">Signal</keyword>
<name>A0A9Q5GRX5_9BACT</name>
<dbReference type="InterPro" id="IPR051781">
    <property type="entry name" value="Metallo-dep_Hydrolase"/>
</dbReference>
<sequence>MMKTLLLALLLLLPRIFYAQSAAPEGLALTGARIYTAPGKPPVENGIVITRGGKITAAGTSGQIKIPAGMKVLNCKGLVLMAGFWNSHVHFMEPAWFNAATQPAATLTRQMQRMLTGYGFTHAFDLACLDFPNLLALKARVQSGEVKGPAILTAGVPFAPPNGSPFYIRPLKLREIGVPEEAATYAARQLADGADGIKLWSASPDGHGIVPMPLEIVKAAAGAAHRLHKPVFAHPTADTGLSIAIAGGVDVLAHVSPDGYRSWTPEEITLIQQHHMAVIPTLKLYKWELERNGVTDMNNPLMTTALQQLGALAKAGGEILFGTDVGYVTDYSTTEEFLFLSQAGLNFDQILAALTTAPAKRFGKEASSGRIVKGMDADIVLLKADPHTDIRHFSEVAYTIRNGEIIYDYRKDR</sequence>
<dbReference type="InterPro" id="IPR006680">
    <property type="entry name" value="Amidohydro-rel"/>
</dbReference>
<evidence type="ECO:0000256" key="1">
    <source>
        <dbReference type="SAM" id="SignalP"/>
    </source>
</evidence>
<dbReference type="SUPFAM" id="SSF51338">
    <property type="entry name" value="Composite domain of metallo-dependent hydrolases"/>
    <property type="match status" value="1"/>
</dbReference>
<evidence type="ECO:0000259" key="2">
    <source>
        <dbReference type="Pfam" id="PF01979"/>
    </source>
</evidence>
<dbReference type="InterPro" id="IPR032466">
    <property type="entry name" value="Metal_Hydrolase"/>
</dbReference>
<dbReference type="PANTHER" id="PTHR43135:SF3">
    <property type="entry name" value="ALPHA-D-RIBOSE 1-METHYLPHOSPHONATE 5-TRIPHOSPHATE DIPHOSPHATASE"/>
    <property type="match status" value="1"/>
</dbReference>
<dbReference type="OrthoDB" id="9797498at2"/>
<accession>A0A9Q5GRX5</accession>
<dbReference type="AlphaFoldDB" id="A0A9Q5GRX5"/>
<evidence type="ECO:0000313" key="3">
    <source>
        <dbReference type="EMBL" id="NSL85759.1"/>
    </source>
</evidence>
<dbReference type="Proteomes" id="UP000281028">
    <property type="component" value="Unassembled WGS sequence"/>
</dbReference>